<comment type="caution">
    <text evidence="2">The sequence shown here is derived from an EMBL/GenBank/DDBJ whole genome shotgun (WGS) entry which is preliminary data.</text>
</comment>
<reference evidence="2" key="2">
    <citation type="submission" date="2021-02" db="EMBL/GenBank/DDBJ databases">
        <authorList>
            <person name="Kimball J.A."/>
            <person name="Haas M.W."/>
            <person name="Macchietto M."/>
            <person name="Kono T."/>
            <person name="Duquette J."/>
            <person name="Shao M."/>
        </authorList>
    </citation>
    <scope>NUCLEOTIDE SEQUENCE</scope>
    <source>
        <tissue evidence="2">Fresh leaf tissue</tissue>
    </source>
</reference>
<evidence type="ECO:0000313" key="3">
    <source>
        <dbReference type="Proteomes" id="UP000729402"/>
    </source>
</evidence>
<proteinExistence type="predicted"/>
<feature type="compositionally biased region" description="Basic and acidic residues" evidence="1">
    <location>
        <begin position="130"/>
        <end position="142"/>
    </location>
</feature>
<keyword evidence="3" id="KW-1185">Reference proteome</keyword>
<dbReference type="EMBL" id="JAAALK010000283">
    <property type="protein sequence ID" value="KAG8073767.1"/>
    <property type="molecule type" value="Genomic_DNA"/>
</dbReference>
<gene>
    <name evidence="2" type="ORF">GUJ93_ZPchr0006g42721</name>
</gene>
<protein>
    <submittedName>
        <fullName evidence="2">Uncharacterized protein</fullName>
    </submittedName>
</protein>
<feature type="compositionally biased region" description="Basic and acidic residues" evidence="1">
    <location>
        <begin position="76"/>
        <end position="95"/>
    </location>
</feature>
<name>A0A8J5SPT5_ZIZPA</name>
<feature type="compositionally biased region" description="Basic and acidic residues" evidence="1">
    <location>
        <begin position="1"/>
        <end position="16"/>
    </location>
</feature>
<reference evidence="2" key="1">
    <citation type="journal article" date="2021" name="bioRxiv">
        <title>Whole Genome Assembly and Annotation of Northern Wild Rice, Zizania palustris L., Supports a Whole Genome Duplication in the Zizania Genus.</title>
        <authorList>
            <person name="Haas M."/>
            <person name="Kono T."/>
            <person name="Macchietto M."/>
            <person name="Millas R."/>
            <person name="McGilp L."/>
            <person name="Shao M."/>
            <person name="Duquette J."/>
            <person name="Hirsch C.N."/>
            <person name="Kimball J."/>
        </authorList>
    </citation>
    <scope>NUCLEOTIDE SEQUENCE</scope>
    <source>
        <tissue evidence="2">Fresh leaf tissue</tissue>
    </source>
</reference>
<sequence length="364" mass="39992">MDRFGGRKRAPDRGDGWARGGGRGSVDGGFRPHPRRDWGGRMGSNTQRDDNSSQFPGSENVDLGPGNNKTSVGDGQGKEDKQSSKGKEEDRRTIDGGEESDKDNENVNTAEGTKGKQKESVGDFDGDSDIGGKVDIPEYREDISEDENEKEDDRVEHLRDAWLTDRPFEQVNGASHNVNLVVLTDKGKNMSDRDPKWDVVHSDSVDQHMVISTDSPSVGLLDYQLPQKDVRPGKKGARKKKDPPIAKRFSTRIKRDGIPIQIKAQQRAGQLNDLTAAGQLRASVAKGSDLSHAGLRNNVPTQIDATLLCKVAVACAERMLSGHMYSEELVSEFAWHLNSERKDLRASEMTASTECSFCALLKCS</sequence>
<feature type="compositionally biased region" description="Gly residues" evidence="1">
    <location>
        <begin position="17"/>
        <end position="27"/>
    </location>
</feature>
<dbReference type="Proteomes" id="UP000729402">
    <property type="component" value="Unassembled WGS sequence"/>
</dbReference>
<feature type="region of interest" description="Disordered" evidence="1">
    <location>
        <begin position="1"/>
        <end position="153"/>
    </location>
</feature>
<accession>A0A8J5SPT5</accession>
<organism evidence="2 3">
    <name type="scientific">Zizania palustris</name>
    <name type="common">Northern wild rice</name>
    <dbReference type="NCBI Taxonomy" id="103762"/>
    <lineage>
        <taxon>Eukaryota</taxon>
        <taxon>Viridiplantae</taxon>
        <taxon>Streptophyta</taxon>
        <taxon>Embryophyta</taxon>
        <taxon>Tracheophyta</taxon>
        <taxon>Spermatophyta</taxon>
        <taxon>Magnoliopsida</taxon>
        <taxon>Liliopsida</taxon>
        <taxon>Poales</taxon>
        <taxon>Poaceae</taxon>
        <taxon>BOP clade</taxon>
        <taxon>Oryzoideae</taxon>
        <taxon>Oryzeae</taxon>
        <taxon>Zizaniinae</taxon>
        <taxon>Zizania</taxon>
    </lineage>
</organism>
<evidence type="ECO:0000313" key="2">
    <source>
        <dbReference type="EMBL" id="KAG8073767.1"/>
    </source>
</evidence>
<evidence type="ECO:0000256" key="1">
    <source>
        <dbReference type="SAM" id="MobiDB-lite"/>
    </source>
</evidence>
<dbReference type="AlphaFoldDB" id="A0A8J5SPT5"/>